<evidence type="ECO:0008006" key="4">
    <source>
        <dbReference type="Google" id="ProtNLM"/>
    </source>
</evidence>
<accession>A0A913XWE8</accession>
<dbReference type="PANTHER" id="PTHR11362:SF82">
    <property type="entry name" value="PHOSPHATIDYLETHANOLAMINE-BINDING PROTEIN 4"/>
    <property type="match status" value="1"/>
</dbReference>
<dbReference type="EnsemblMetazoa" id="XM_021055225.2">
    <property type="protein sequence ID" value="XP_020910884.1"/>
    <property type="gene ID" value="LOC110248677"/>
</dbReference>
<dbReference type="GeneID" id="110248677"/>
<dbReference type="OrthoDB" id="6674420at2759"/>
<organism evidence="2 3">
    <name type="scientific">Exaiptasia diaphana</name>
    <name type="common">Tropical sea anemone</name>
    <name type="synonym">Aiptasia pulchella</name>
    <dbReference type="NCBI Taxonomy" id="2652724"/>
    <lineage>
        <taxon>Eukaryota</taxon>
        <taxon>Metazoa</taxon>
        <taxon>Cnidaria</taxon>
        <taxon>Anthozoa</taxon>
        <taxon>Hexacorallia</taxon>
        <taxon>Actiniaria</taxon>
        <taxon>Aiptasiidae</taxon>
        <taxon>Exaiptasia</taxon>
    </lineage>
</organism>
<dbReference type="Proteomes" id="UP000887567">
    <property type="component" value="Unplaced"/>
</dbReference>
<dbReference type="RefSeq" id="XP_020910884.1">
    <property type="nucleotide sequence ID" value="XM_021055225.2"/>
</dbReference>
<comment type="similarity">
    <text evidence="1">Belongs to the phosphatidylethanolamine-binding protein family.</text>
</comment>
<protein>
    <recommendedName>
        <fullName evidence="4">Phosphatidylethanolamine-binding protein</fullName>
    </recommendedName>
</protein>
<dbReference type="KEGG" id="epa:110248677"/>
<reference evidence="2" key="1">
    <citation type="submission" date="2022-11" db="UniProtKB">
        <authorList>
            <consortium name="EnsemblMetazoa"/>
        </authorList>
    </citation>
    <scope>IDENTIFICATION</scope>
</reference>
<name>A0A913XWE8_EXADI</name>
<keyword evidence="3" id="KW-1185">Reference proteome</keyword>
<evidence type="ECO:0000313" key="2">
    <source>
        <dbReference type="EnsemblMetazoa" id="XP_020910884.1"/>
    </source>
</evidence>
<evidence type="ECO:0000256" key="1">
    <source>
        <dbReference type="ARBA" id="ARBA00007091"/>
    </source>
</evidence>
<proteinExistence type="inferred from homology"/>
<dbReference type="InterPro" id="IPR035810">
    <property type="entry name" value="PEBP_euk"/>
</dbReference>
<dbReference type="CDD" id="cd00866">
    <property type="entry name" value="PEBP_euk"/>
    <property type="match status" value="1"/>
</dbReference>
<dbReference type="InterPro" id="IPR036610">
    <property type="entry name" value="PEBP-like_sf"/>
</dbReference>
<dbReference type="InterPro" id="IPR008914">
    <property type="entry name" value="PEBP"/>
</dbReference>
<dbReference type="Pfam" id="PF01161">
    <property type="entry name" value="PBP"/>
    <property type="match status" value="1"/>
</dbReference>
<dbReference type="InterPro" id="IPR001858">
    <property type="entry name" value="Phosphatidylethanolamine-bd_CS"/>
</dbReference>
<evidence type="ECO:0000313" key="3">
    <source>
        <dbReference type="Proteomes" id="UP000887567"/>
    </source>
</evidence>
<dbReference type="Gene3D" id="3.90.280.10">
    <property type="entry name" value="PEBP-like"/>
    <property type="match status" value="1"/>
</dbReference>
<dbReference type="SUPFAM" id="SSF49777">
    <property type="entry name" value="PEBP-like"/>
    <property type="match status" value="1"/>
</dbReference>
<dbReference type="OMA" id="LECEAIH"/>
<dbReference type="PANTHER" id="PTHR11362">
    <property type="entry name" value="PHOSPHATIDYLETHANOLAMINE-BINDING PROTEIN"/>
    <property type="match status" value="1"/>
</dbReference>
<dbReference type="AlphaFoldDB" id="A0A913XWE8"/>
<dbReference type="PROSITE" id="PS01220">
    <property type="entry name" value="PBP"/>
    <property type="match status" value="1"/>
</dbReference>
<sequence>MMDKRRKPYTIVQFAGFFVVLFSITSGNDAAGLIDKGCSSEFSRLDVRIDGQAIVCGNVYSLEKVGGSHIPEIQFSSASNTKKYTVVMIDPDAPSNSRPTQRSWLHYLAVNIEGSDIQNFVSLSDSLSSTVEYNPPTPPGGSGLHRYIIYVLQQSGSVNPGSFFQRGKFKIDKFVEDHSLTPVASNMFKTEQVE</sequence>